<dbReference type="EMBL" id="JAWIIV010000022">
    <property type="protein sequence ID" value="MEC4721858.1"/>
    <property type="molecule type" value="Genomic_DNA"/>
</dbReference>
<dbReference type="RefSeq" id="WP_326508539.1">
    <property type="nucleotide sequence ID" value="NZ_JAWIIV010000022.1"/>
</dbReference>
<comment type="caution">
    <text evidence="2">The sequence shown here is derived from an EMBL/GenBank/DDBJ whole genome shotgun (WGS) entry which is preliminary data.</text>
</comment>
<protein>
    <submittedName>
        <fullName evidence="2">Uncharacterized protein</fullName>
    </submittedName>
</protein>
<reference evidence="2 3" key="1">
    <citation type="submission" date="2023-10" db="EMBL/GenBank/DDBJ databases">
        <title>Noviherbaspirillum sp. CPCC 100848 genome assembly.</title>
        <authorList>
            <person name="Li X.Y."/>
            <person name="Fang X.M."/>
        </authorList>
    </citation>
    <scope>NUCLEOTIDE SEQUENCE [LARGE SCALE GENOMIC DNA]</scope>
    <source>
        <strain evidence="2 3">CPCC 100848</strain>
    </source>
</reference>
<dbReference type="Proteomes" id="UP001352263">
    <property type="component" value="Unassembled WGS sequence"/>
</dbReference>
<gene>
    <name evidence="2" type="ORF">RY831_22070</name>
</gene>
<evidence type="ECO:0000256" key="1">
    <source>
        <dbReference type="SAM" id="MobiDB-lite"/>
    </source>
</evidence>
<name>A0ABU6JEA6_9BURK</name>
<sequence length="45" mass="4636">MNGLGTQHGAGSGVSEQGNQAISRELSAATRQNCGMDRFGAMPQN</sequence>
<evidence type="ECO:0000313" key="2">
    <source>
        <dbReference type="EMBL" id="MEC4721858.1"/>
    </source>
</evidence>
<keyword evidence="3" id="KW-1185">Reference proteome</keyword>
<proteinExistence type="predicted"/>
<organism evidence="2 3">
    <name type="scientific">Noviherbaspirillum album</name>
    <dbReference type="NCBI Taxonomy" id="3080276"/>
    <lineage>
        <taxon>Bacteria</taxon>
        <taxon>Pseudomonadati</taxon>
        <taxon>Pseudomonadota</taxon>
        <taxon>Betaproteobacteria</taxon>
        <taxon>Burkholderiales</taxon>
        <taxon>Oxalobacteraceae</taxon>
        <taxon>Noviherbaspirillum</taxon>
    </lineage>
</organism>
<feature type="region of interest" description="Disordered" evidence="1">
    <location>
        <begin position="1"/>
        <end position="45"/>
    </location>
</feature>
<accession>A0ABU6JEA6</accession>
<feature type="compositionally biased region" description="Gly residues" evidence="1">
    <location>
        <begin position="1"/>
        <end position="12"/>
    </location>
</feature>
<evidence type="ECO:0000313" key="3">
    <source>
        <dbReference type="Proteomes" id="UP001352263"/>
    </source>
</evidence>